<evidence type="ECO:0000256" key="1">
    <source>
        <dbReference type="SAM" id="Phobius"/>
    </source>
</evidence>
<dbReference type="EMBL" id="CP108195">
    <property type="protein sequence ID" value="WTS18033.1"/>
    <property type="molecule type" value="Genomic_DNA"/>
</dbReference>
<accession>A0AAU1ULB4</accession>
<keyword evidence="1" id="KW-0812">Transmembrane</keyword>
<feature type="transmembrane region" description="Helical" evidence="1">
    <location>
        <begin position="44"/>
        <end position="62"/>
    </location>
</feature>
<gene>
    <name evidence="2" type="ORF">OHU69_47755</name>
</gene>
<feature type="transmembrane region" description="Helical" evidence="1">
    <location>
        <begin position="16"/>
        <end position="38"/>
    </location>
</feature>
<dbReference type="AlphaFoldDB" id="A0AAU1ULB4"/>
<sequence length="140" mass="15644">MSEVLIGFSAAARRRCWWRTGIVTLVFTGGMVAVGLTAPASERWWWVGGFGAFGVVADIDMINRIYGRAVLTTPGIELRTFASRRSIPWCEIASVEERLRASRSGLWWDLRIVRVRGRSLTVPGTLTHRMRDAELHPSGS</sequence>
<proteinExistence type="predicted"/>
<protein>
    <recommendedName>
        <fullName evidence="3">PH domain-containing protein</fullName>
    </recommendedName>
</protein>
<keyword evidence="1" id="KW-1133">Transmembrane helix</keyword>
<evidence type="ECO:0000313" key="2">
    <source>
        <dbReference type="EMBL" id="WTS18033.1"/>
    </source>
</evidence>
<organism evidence="2">
    <name type="scientific">Streptomyces sp. NBC_00119</name>
    <dbReference type="NCBI Taxonomy" id="2975659"/>
    <lineage>
        <taxon>Bacteria</taxon>
        <taxon>Bacillati</taxon>
        <taxon>Actinomycetota</taxon>
        <taxon>Actinomycetes</taxon>
        <taxon>Kitasatosporales</taxon>
        <taxon>Streptomycetaceae</taxon>
        <taxon>Streptomyces</taxon>
    </lineage>
</organism>
<reference evidence="2" key="1">
    <citation type="submission" date="2022-10" db="EMBL/GenBank/DDBJ databases">
        <title>The complete genomes of actinobacterial strains from the NBC collection.</title>
        <authorList>
            <person name="Joergensen T.S."/>
            <person name="Alvarez Arevalo M."/>
            <person name="Sterndorff E.B."/>
            <person name="Faurdal D."/>
            <person name="Vuksanovic O."/>
            <person name="Mourched A.-S."/>
            <person name="Charusanti P."/>
            <person name="Shaw S."/>
            <person name="Blin K."/>
            <person name="Weber T."/>
        </authorList>
    </citation>
    <scope>NUCLEOTIDE SEQUENCE</scope>
    <source>
        <strain evidence="2">NBC_00119</strain>
    </source>
</reference>
<evidence type="ECO:0008006" key="3">
    <source>
        <dbReference type="Google" id="ProtNLM"/>
    </source>
</evidence>
<name>A0AAU1ULB4_9ACTN</name>
<keyword evidence="1" id="KW-0472">Membrane</keyword>